<dbReference type="RefSeq" id="XP_015586589.1">
    <property type="nucleotide sequence ID" value="XM_015731103.1"/>
</dbReference>
<dbReference type="KEGG" id="ccin:107263654"/>
<evidence type="ECO:0000313" key="11">
    <source>
        <dbReference type="RefSeq" id="XP_015586589.1"/>
    </source>
</evidence>
<dbReference type="InterPro" id="IPR036204">
    <property type="entry name" value="ATP_synth_f6_sf_mt"/>
</dbReference>
<evidence type="ECO:0000256" key="2">
    <source>
        <dbReference type="ARBA" id="ARBA00007346"/>
    </source>
</evidence>
<keyword evidence="6" id="KW-0999">Mitochondrion inner membrane</keyword>
<evidence type="ECO:0000256" key="8">
    <source>
        <dbReference type="ARBA" id="ARBA00023128"/>
    </source>
</evidence>
<organism evidence="10 11">
    <name type="scientific">Cephus cinctus</name>
    <name type="common">Wheat stem sawfly</name>
    <dbReference type="NCBI Taxonomy" id="211228"/>
    <lineage>
        <taxon>Eukaryota</taxon>
        <taxon>Metazoa</taxon>
        <taxon>Ecdysozoa</taxon>
        <taxon>Arthropoda</taxon>
        <taxon>Hexapoda</taxon>
        <taxon>Insecta</taxon>
        <taxon>Pterygota</taxon>
        <taxon>Neoptera</taxon>
        <taxon>Endopterygota</taxon>
        <taxon>Hymenoptera</taxon>
        <taxon>Cephoidea</taxon>
        <taxon>Cephidae</taxon>
        <taxon>Cephus</taxon>
    </lineage>
</organism>
<evidence type="ECO:0000256" key="9">
    <source>
        <dbReference type="ARBA" id="ARBA00023136"/>
    </source>
</evidence>
<evidence type="ECO:0000256" key="4">
    <source>
        <dbReference type="ARBA" id="ARBA00022547"/>
    </source>
</evidence>
<dbReference type="Gene3D" id="1.10.246.110">
    <property type="entry name" value="Mitochondrial ATP synthase-coupling factor 6"/>
    <property type="match status" value="1"/>
</dbReference>
<dbReference type="InterPro" id="IPR008387">
    <property type="entry name" value="ATP_synth_f6_mt"/>
</dbReference>
<gene>
    <name evidence="11" type="primary">LOC107263654</name>
</gene>
<dbReference type="GeneID" id="107263654"/>
<reference evidence="11" key="1">
    <citation type="submission" date="2025-08" db="UniProtKB">
        <authorList>
            <consortium name="RefSeq"/>
        </authorList>
    </citation>
    <scope>IDENTIFICATION</scope>
</reference>
<keyword evidence="5" id="KW-0375">Hydrogen ion transport</keyword>
<dbReference type="GO" id="GO:0015078">
    <property type="term" value="F:proton transmembrane transporter activity"/>
    <property type="evidence" value="ECO:0007669"/>
    <property type="project" value="InterPro"/>
</dbReference>
<evidence type="ECO:0000313" key="10">
    <source>
        <dbReference type="Proteomes" id="UP000694920"/>
    </source>
</evidence>
<dbReference type="PANTHER" id="PTHR12441">
    <property type="entry name" value="ATP SYNTHASE COUPLING FACTOR 6, MITOCHONDRIAL"/>
    <property type="match status" value="1"/>
</dbReference>
<dbReference type="SUPFAM" id="SSF111357">
    <property type="entry name" value="Mitochondrial ATP synthase coupling factor 6"/>
    <property type="match status" value="1"/>
</dbReference>
<keyword evidence="9" id="KW-0472">Membrane</keyword>
<comment type="subcellular location">
    <subcellularLocation>
        <location evidence="1">Mitochondrion inner membrane</location>
    </subcellularLocation>
</comment>
<evidence type="ECO:0000256" key="3">
    <source>
        <dbReference type="ARBA" id="ARBA00022448"/>
    </source>
</evidence>
<evidence type="ECO:0000256" key="1">
    <source>
        <dbReference type="ARBA" id="ARBA00004273"/>
    </source>
</evidence>
<keyword evidence="4" id="KW-0138">CF(0)</keyword>
<proteinExistence type="inferred from homology"/>
<protein>
    <submittedName>
        <fullName evidence="11">ATP synthase-coupling factor 6, mitochondrial</fullName>
    </submittedName>
</protein>
<dbReference type="GO" id="GO:0045259">
    <property type="term" value="C:proton-transporting ATP synthase complex"/>
    <property type="evidence" value="ECO:0007669"/>
    <property type="project" value="UniProtKB-KW"/>
</dbReference>
<dbReference type="AlphaFoldDB" id="A0AAJ7BIM4"/>
<evidence type="ECO:0000256" key="6">
    <source>
        <dbReference type="ARBA" id="ARBA00022792"/>
    </source>
</evidence>
<comment type="similarity">
    <text evidence="2">Belongs to the eukaryotic ATPase subunit F6 family.</text>
</comment>
<evidence type="ECO:0000256" key="5">
    <source>
        <dbReference type="ARBA" id="ARBA00022781"/>
    </source>
</evidence>
<dbReference type="Proteomes" id="UP000694920">
    <property type="component" value="Unplaced"/>
</dbReference>
<evidence type="ECO:0000256" key="7">
    <source>
        <dbReference type="ARBA" id="ARBA00023065"/>
    </source>
</evidence>
<dbReference type="Pfam" id="PF05511">
    <property type="entry name" value="ATP-synt_F6"/>
    <property type="match status" value="1"/>
</dbReference>
<keyword evidence="10" id="KW-1185">Reference proteome</keyword>
<accession>A0AAJ7BIM4</accession>
<dbReference type="GO" id="GO:0005743">
    <property type="term" value="C:mitochondrial inner membrane"/>
    <property type="evidence" value="ECO:0007669"/>
    <property type="project" value="UniProtKB-SubCell"/>
</dbReference>
<keyword evidence="8" id="KW-0496">Mitochondrion</keyword>
<sequence>MLTSRVAVGVPKLFKRNFGIVCPALQKATDPIQQLFLDKLREYKSKTAGGKSIDDPEIVKERQAELEKIAKQYGGGSGTDMTQFPQFKFTDPKVDAGVSSSN</sequence>
<dbReference type="CTD" id="42759"/>
<name>A0AAJ7BIM4_CEPCN</name>
<dbReference type="PANTHER" id="PTHR12441:SF10">
    <property type="entry name" value="ATP SYNTHASE-COUPLING FACTOR 6, MITOCHONDRIAL"/>
    <property type="match status" value="1"/>
</dbReference>
<keyword evidence="3" id="KW-0813">Transport</keyword>
<dbReference type="GO" id="GO:0015986">
    <property type="term" value="P:proton motive force-driven ATP synthesis"/>
    <property type="evidence" value="ECO:0007669"/>
    <property type="project" value="InterPro"/>
</dbReference>
<dbReference type="FunFam" id="1.10.246.110:FF:000001">
    <property type="entry name" value="ATP synthase-coupling factor 6, mitochondrial"/>
    <property type="match status" value="1"/>
</dbReference>
<keyword evidence="7" id="KW-0406">Ion transport</keyword>
<dbReference type="PIRSF" id="PIRSF002455">
    <property type="entry name" value="ATP_synthase_coupling_factor_6"/>
    <property type="match status" value="1"/>
</dbReference>